<accession>A0ABV0Z2J1</accession>
<dbReference type="EMBL" id="JAHRIP010049073">
    <property type="protein sequence ID" value="MEQ2300186.1"/>
    <property type="molecule type" value="Genomic_DNA"/>
</dbReference>
<sequence length="144" mass="16199">MKLVAFCLFAVFCCSLALPTLKPRYINKLKETLDELRRFKTNLTNTEKMEKRVNTPPKDIEDCGCLSALKCFEEGVSTFNSTPYQIKLFRSLRNPTTAGALQFCAKDSTPSCSECKAHPTESVDRFLSDLESLIQMGITKLKMG</sequence>
<evidence type="ECO:0000313" key="3">
    <source>
        <dbReference type="Proteomes" id="UP001469553"/>
    </source>
</evidence>
<feature type="chain" id="PRO_5046396040" description="Interleukin" evidence="1">
    <location>
        <begin position="18"/>
        <end position="144"/>
    </location>
</feature>
<gene>
    <name evidence="2" type="ORF">AMECASPLE_022756</name>
</gene>
<keyword evidence="3" id="KW-1185">Reference proteome</keyword>
<dbReference type="SUPFAM" id="SSF47266">
    <property type="entry name" value="4-helical cytokines"/>
    <property type="match status" value="1"/>
</dbReference>
<name>A0ABV0Z2J1_9TELE</name>
<evidence type="ECO:0008006" key="4">
    <source>
        <dbReference type="Google" id="ProtNLM"/>
    </source>
</evidence>
<comment type="caution">
    <text evidence="2">The sequence shown here is derived from an EMBL/GenBank/DDBJ whole genome shotgun (WGS) entry which is preliminary data.</text>
</comment>
<evidence type="ECO:0000313" key="2">
    <source>
        <dbReference type="EMBL" id="MEQ2300186.1"/>
    </source>
</evidence>
<keyword evidence="1" id="KW-0732">Signal</keyword>
<reference evidence="2 3" key="1">
    <citation type="submission" date="2021-06" db="EMBL/GenBank/DDBJ databases">
        <authorList>
            <person name="Palmer J.M."/>
        </authorList>
    </citation>
    <scope>NUCLEOTIDE SEQUENCE [LARGE SCALE GENOMIC DNA]</scope>
    <source>
        <strain evidence="2 3">AS_MEX2019</strain>
        <tissue evidence="2">Muscle</tissue>
    </source>
</reference>
<feature type="signal peptide" evidence="1">
    <location>
        <begin position="1"/>
        <end position="17"/>
    </location>
</feature>
<proteinExistence type="predicted"/>
<dbReference type="InterPro" id="IPR009079">
    <property type="entry name" value="4_helix_cytokine-like_core"/>
</dbReference>
<dbReference type="Proteomes" id="UP001469553">
    <property type="component" value="Unassembled WGS sequence"/>
</dbReference>
<organism evidence="2 3">
    <name type="scientific">Ameca splendens</name>
    <dbReference type="NCBI Taxonomy" id="208324"/>
    <lineage>
        <taxon>Eukaryota</taxon>
        <taxon>Metazoa</taxon>
        <taxon>Chordata</taxon>
        <taxon>Craniata</taxon>
        <taxon>Vertebrata</taxon>
        <taxon>Euteleostomi</taxon>
        <taxon>Actinopterygii</taxon>
        <taxon>Neopterygii</taxon>
        <taxon>Teleostei</taxon>
        <taxon>Neoteleostei</taxon>
        <taxon>Acanthomorphata</taxon>
        <taxon>Ovalentaria</taxon>
        <taxon>Atherinomorphae</taxon>
        <taxon>Cyprinodontiformes</taxon>
        <taxon>Goodeidae</taxon>
        <taxon>Ameca</taxon>
    </lineage>
</organism>
<dbReference type="Gene3D" id="1.20.1250.70">
    <property type="entry name" value="Interleukin-15/Interleukin-21"/>
    <property type="match status" value="1"/>
</dbReference>
<protein>
    <recommendedName>
        <fullName evidence="4">Interleukin</fullName>
    </recommendedName>
</protein>
<evidence type="ECO:0000256" key="1">
    <source>
        <dbReference type="SAM" id="SignalP"/>
    </source>
</evidence>